<feature type="transmembrane region" description="Helical" evidence="9">
    <location>
        <begin position="415"/>
        <end position="437"/>
    </location>
</feature>
<feature type="transmembrane region" description="Helical" evidence="9">
    <location>
        <begin position="76"/>
        <end position="95"/>
    </location>
</feature>
<accession>A0A5R9Q590</accession>
<dbReference type="PANTHER" id="PTHR48086">
    <property type="entry name" value="SODIUM/PROLINE SYMPORTER-RELATED"/>
    <property type="match status" value="1"/>
</dbReference>
<keyword evidence="7 9" id="KW-0472">Membrane</keyword>
<keyword evidence="6 9" id="KW-1133">Transmembrane helix</keyword>
<evidence type="ECO:0000256" key="2">
    <source>
        <dbReference type="ARBA" id="ARBA00006434"/>
    </source>
</evidence>
<feature type="transmembrane region" description="Helical" evidence="9">
    <location>
        <begin position="359"/>
        <end position="379"/>
    </location>
</feature>
<reference evidence="10 11" key="1">
    <citation type="submission" date="2018-01" db="EMBL/GenBank/DDBJ databases">
        <title>Co-occurrence of chitin degradation, pigmentation and bioactivity in marine Pseudoalteromonas.</title>
        <authorList>
            <person name="Paulsen S."/>
            <person name="Gram L."/>
            <person name="Machado H."/>
        </authorList>
    </citation>
    <scope>NUCLEOTIDE SEQUENCE [LARGE SCALE GENOMIC DNA]</scope>
    <source>
        <strain evidence="10 11">S3663</strain>
    </source>
</reference>
<organism evidence="10 11">
    <name type="scientific">Pseudoalteromonas phenolica</name>
    <dbReference type="NCBI Taxonomy" id="161398"/>
    <lineage>
        <taxon>Bacteria</taxon>
        <taxon>Pseudomonadati</taxon>
        <taxon>Pseudomonadota</taxon>
        <taxon>Gammaproteobacteria</taxon>
        <taxon>Alteromonadales</taxon>
        <taxon>Pseudoalteromonadaceae</taxon>
        <taxon>Pseudoalteromonas</taxon>
    </lineage>
</organism>
<evidence type="ECO:0000256" key="8">
    <source>
        <dbReference type="RuleBase" id="RU362091"/>
    </source>
</evidence>
<gene>
    <name evidence="10" type="ORF">C1E24_08750</name>
</gene>
<dbReference type="RefSeq" id="WP_138480599.1">
    <property type="nucleotide sequence ID" value="NZ_PPSW01000012.1"/>
</dbReference>
<feature type="transmembrane region" description="Helical" evidence="9">
    <location>
        <begin position="265"/>
        <end position="289"/>
    </location>
</feature>
<dbReference type="Proteomes" id="UP000309186">
    <property type="component" value="Unassembled WGS sequence"/>
</dbReference>
<evidence type="ECO:0000313" key="11">
    <source>
        <dbReference type="Proteomes" id="UP000309186"/>
    </source>
</evidence>
<dbReference type="CDD" id="cd10322">
    <property type="entry name" value="SLC5sbd"/>
    <property type="match status" value="1"/>
</dbReference>
<dbReference type="Pfam" id="PF00474">
    <property type="entry name" value="SSF"/>
    <property type="match status" value="1"/>
</dbReference>
<evidence type="ECO:0000256" key="7">
    <source>
        <dbReference type="ARBA" id="ARBA00023136"/>
    </source>
</evidence>
<evidence type="ECO:0000256" key="6">
    <source>
        <dbReference type="ARBA" id="ARBA00022989"/>
    </source>
</evidence>
<dbReference type="InterPro" id="IPR050277">
    <property type="entry name" value="Sodium:Solute_Symporter"/>
</dbReference>
<keyword evidence="4 9" id="KW-0812">Transmembrane</keyword>
<evidence type="ECO:0000256" key="1">
    <source>
        <dbReference type="ARBA" id="ARBA00004141"/>
    </source>
</evidence>
<evidence type="ECO:0000313" key="10">
    <source>
        <dbReference type="EMBL" id="TLX47429.1"/>
    </source>
</evidence>
<sequence length="482" mass="51382">MSKSQLYFLLAFLAYLLVMILVSWLASRKQKNASDYLLAGRKVPLFLTLGTTVATMVGTGSSMGAVGFAYDNGWAGALYGLGGAAGILLLAWLFAPARLQAFTTMSEELASYVGNHRVVKNTLAIVIYAASIGWLGAHLIGGGMYLSWLTDLTAMQAKLLIGTGLAVFIILGGYSAVVWTDALQAIVLFIGFILMAYFSVQFVGGFEVVNSSERVLEQGIFSFQNVGILPALSMFLAVLVGVLATPSFRQRIYAADSVKTIRRSFLISGVLYLFFALLPALIGISAYLINAQLDNAAYAFPYLALEVLPMMLGGFILLAGISATLSSASSDAIAGVSVLMSDLFSAFSTQSQSVKQQLLYSRVAMLLTILIALLLALWSDNIVSYITKMISILMSGLCVMGLLGRFWQAYTWQGALATLLGGALAGIVVGANSQWLAFFGNPIIPSVFSALSLGVLVSILTKTHNDESITVANETNIGEQSL</sequence>
<evidence type="ECO:0000256" key="5">
    <source>
        <dbReference type="ARBA" id="ARBA00022847"/>
    </source>
</evidence>
<dbReference type="OrthoDB" id="9814523at2"/>
<dbReference type="InterPro" id="IPR001734">
    <property type="entry name" value="Na/solute_symporter"/>
</dbReference>
<dbReference type="GO" id="GO:0005886">
    <property type="term" value="C:plasma membrane"/>
    <property type="evidence" value="ECO:0007669"/>
    <property type="project" value="TreeGrafter"/>
</dbReference>
<proteinExistence type="inferred from homology"/>
<dbReference type="PANTHER" id="PTHR48086:SF7">
    <property type="entry name" value="SODIUM-SOLUTE SYMPORTER-RELATED"/>
    <property type="match status" value="1"/>
</dbReference>
<comment type="caution">
    <text evidence="10">The sequence shown here is derived from an EMBL/GenBank/DDBJ whole genome shotgun (WGS) entry which is preliminary data.</text>
</comment>
<feature type="transmembrane region" description="Helical" evidence="9">
    <location>
        <begin position="125"/>
        <end position="147"/>
    </location>
</feature>
<feature type="transmembrane region" description="Helical" evidence="9">
    <location>
        <begin position="186"/>
        <end position="206"/>
    </location>
</feature>
<dbReference type="PROSITE" id="PS50283">
    <property type="entry name" value="NA_SOLUT_SYMP_3"/>
    <property type="match status" value="1"/>
</dbReference>
<comment type="similarity">
    <text evidence="2 8">Belongs to the sodium:solute symporter (SSF) (TC 2.A.21) family.</text>
</comment>
<protein>
    <submittedName>
        <fullName evidence="10">Sodium:proline symporter</fullName>
    </submittedName>
</protein>
<evidence type="ECO:0000256" key="9">
    <source>
        <dbReference type="SAM" id="Phobius"/>
    </source>
</evidence>
<feature type="transmembrane region" description="Helical" evidence="9">
    <location>
        <begin position="443"/>
        <end position="461"/>
    </location>
</feature>
<feature type="transmembrane region" description="Helical" evidence="9">
    <location>
        <begin position="226"/>
        <end position="244"/>
    </location>
</feature>
<feature type="transmembrane region" description="Helical" evidence="9">
    <location>
        <begin position="385"/>
        <end position="403"/>
    </location>
</feature>
<feature type="transmembrane region" description="Helical" evidence="9">
    <location>
        <begin position="159"/>
        <end position="179"/>
    </location>
</feature>
<keyword evidence="5" id="KW-0769">Symport</keyword>
<feature type="transmembrane region" description="Helical" evidence="9">
    <location>
        <begin position="46"/>
        <end position="70"/>
    </location>
</feature>
<dbReference type="Gene3D" id="1.20.1730.10">
    <property type="entry name" value="Sodium/glucose cotransporter"/>
    <property type="match status" value="1"/>
</dbReference>
<keyword evidence="3" id="KW-0813">Transport</keyword>
<comment type="subcellular location">
    <subcellularLocation>
        <location evidence="1">Membrane</location>
        <topology evidence="1">Multi-pass membrane protein</topology>
    </subcellularLocation>
</comment>
<dbReference type="GO" id="GO:0015293">
    <property type="term" value="F:symporter activity"/>
    <property type="evidence" value="ECO:0007669"/>
    <property type="project" value="UniProtKB-KW"/>
</dbReference>
<evidence type="ECO:0000256" key="3">
    <source>
        <dbReference type="ARBA" id="ARBA00022448"/>
    </source>
</evidence>
<dbReference type="EMBL" id="PPSW01000012">
    <property type="protein sequence ID" value="TLX47429.1"/>
    <property type="molecule type" value="Genomic_DNA"/>
</dbReference>
<feature type="transmembrane region" description="Helical" evidence="9">
    <location>
        <begin position="6"/>
        <end position="26"/>
    </location>
</feature>
<name>A0A5R9Q590_9GAMM</name>
<dbReference type="InterPro" id="IPR038377">
    <property type="entry name" value="Na/Glc_symporter_sf"/>
</dbReference>
<dbReference type="AlphaFoldDB" id="A0A5R9Q590"/>
<evidence type="ECO:0000256" key="4">
    <source>
        <dbReference type="ARBA" id="ARBA00022692"/>
    </source>
</evidence>